<keyword evidence="2" id="KW-1185">Reference proteome</keyword>
<protein>
    <submittedName>
        <fullName evidence="1">Uncharacterized protein</fullName>
    </submittedName>
</protein>
<name>A0A151N168_ALLMI</name>
<dbReference type="EMBL" id="AKHW03004154">
    <property type="protein sequence ID" value="KYO30524.1"/>
    <property type="molecule type" value="Genomic_DNA"/>
</dbReference>
<sequence>MMHEDDVEAYIESFKRIAIQMGLDQLQWASQLGSLVVGKAQAAYRALRRKDAYDYDYNKKVKKRNYCNGSNWLFKLWERTLNLAETEVKVLKQLSSPLGTGPADRVVSSIVSPALLSHLSPSKSIIPIQKSLLSSCKINSSASV</sequence>
<gene>
    <name evidence="1" type="ORF">Y1Q_0008179</name>
</gene>
<evidence type="ECO:0000313" key="2">
    <source>
        <dbReference type="Proteomes" id="UP000050525"/>
    </source>
</evidence>
<dbReference type="AlphaFoldDB" id="A0A151N168"/>
<proteinExistence type="predicted"/>
<comment type="caution">
    <text evidence="1">The sequence shown here is derived from an EMBL/GenBank/DDBJ whole genome shotgun (WGS) entry which is preliminary data.</text>
</comment>
<dbReference type="Proteomes" id="UP000050525">
    <property type="component" value="Unassembled WGS sequence"/>
</dbReference>
<reference evidence="1 2" key="1">
    <citation type="journal article" date="2012" name="Genome Biol.">
        <title>Sequencing three crocodilian genomes to illuminate the evolution of archosaurs and amniotes.</title>
        <authorList>
            <person name="St John J.A."/>
            <person name="Braun E.L."/>
            <person name="Isberg S.R."/>
            <person name="Miles L.G."/>
            <person name="Chong A.Y."/>
            <person name="Gongora J."/>
            <person name="Dalzell P."/>
            <person name="Moran C."/>
            <person name="Bed'hom B."/>
            <person name="Abzhanov A."/>
            <person name="Burgess S.C."/>
            <person name="Cooksey A.M."/>
            <person name="Castoe T.A."/>
            <person name="Crawford N.G."/>
            <person name="Densmore L.D."/>
            <person name="Drew J.C."/>
            <person name="Edwards S.V."/>
            <person name="Faircloth B.C."/>
            <person name="Fujita M.K."/>
            <person name="Greenwold M.J."/>
            <person name="Hoffmann F.G."/>
            <person name="Howard J.M."/>
            <person name="Iguchi T."/>
            <person name="Janes D.E."/>
            <person name="Khan S.Y."/>
            <person name="Kohno S."/>
            <person name="de Koning A.J."/>
            <person name="Lance S.L."/>
            <person name="McCarthy F.M."/>
            <person name="McCormack J.E."/>
            <person name="Merchant M.E."/>
            <person name="Peterson D.G."/>
            <person name="Pollock D.D."/>
            <person name="Pourmand N."/>
            <person name="Raney B.J."/>
            <person name="Roessler K.A."/>
            <person name="Sanford J.R."/>
            <person name="Sawyer R.H."/>
            <person name="Schmidt C.J."/>
            <person name="Triplett E.W."/>
            <person name="Tuberville T.D."/>
            <person name="Venegas-Anaya M."/>
            <person name="Howard J.T."/>
            <person name="Jarvis E.D."/>
            <person name="Guillette L.J.Jr."/>
            <person name="Glenn T.C."/>
            <person name="Green R.E."/>
            <person name="Ray D.A."/>
        </authorList>
    </citation>
    <scope>NUCLEOTIDE SEQUENCE [LARGE SCALE GENOMIC DNA]</scope>
    <source>
        <strain evidence="1">KSC_2009_1</strain>
    </source>
</reference>
<organism evidence="1 2">
    <name type="scientific">Alligator mississippiensis</name>
    <name type="common">American alligator</name>
    <dbReference type="NCBI Taxonomy" id="8496"/>
    <lineage>
        <taxon>Eukaryota</taxon>
        <taxon>Metazoa</taxon>
        <taxon>Chordata</taxon>
        <taxon>Craniata</taxon>
        <taxon>Vertebrata</taxon>
        <taxon>Euteleostomi</taxon>
        <taxon>Archelosauria</taxon>
        <taxon>Archosauria</taxon>
        <taxon>Crocodylia</taxon>
        <taxon>Alligatoridae</taxon>
        <taxon>Alligatorinae</taxon>
        <taxon>Alligator</taxon>
    </lineage>
</organism>
<accession>A0A151N168</accession>
<evidence type="ECO:0000313" key="1">
    <source>
        <dbReference type="EMBL" id="KYO30524.1"/>
    </source>
</evidence>